<dbReference type="InterPro" id="IPR010879">
    <property type="entry name" value="DUF1508"/>
</dbReference>
<dbReference type="Gene3D" id="3.30.160.160">
    <property type="entry name" value="YegP-like"/>
    <property type="match status" value="1"/>
</dbReference>
<dbReference type="OrthoDB" id="9802792at2"/>
<proteinExistence type="predicted"/>
<dbReference type="AlphaFoldDB" id="A0A517ZYJ8"/>
<accession>A0A517ZYJ8</accession>
<dbReference type="KEGG" id="sdyn:Mal52_60940"/>
<evidence type="ECO:0000313" key="3">
    <source>
        <dbReference type="Proteomes" id="UP000319383"/>
    </source>
</evidence>
<evidence type="ECO:0000313" key="2">
    <source>
        <dbReference type="EMBL" id="QDU47559.1"/>
    </source>
</evidence>
<dbReference type="Pfam" id="PF07411">
    <property type="entry name" value="DUF1508"/>
    <property type="match status" value="1"/>
</dbReference>
<dbReference type="RefSeq" id="WP_145380363.1">
    <property type="nucleotide sequence ID" value="NZ_CAXBED010000006.1"/>
</dbReference>
<gene>
    <name evidence="2" type="ORF">Mal52_60940</name>
</gene>
<reference evidence="2 3" key="1">
    <citation type="submission" date="2019-02" db="EMBL/GenBank/DDBJ databases">
        <title>Deep-cultivation of Planctomycetes and their phenomic and genomic characterization uncovers novel biology.</title>
        <authorList>
            <person name="Wiegand S."/>
            <person name="Jogler M."/>
            <person name="Boedeker C."/>
            <person name="Pinto D."/>
            <person name="Vollmers J."/>
            <person name="Rivas-Marin E."/>
            <person name="Kohn T."/>
            <person name="Peeters S.H."/>
            <person name="Heuer A."/>
            <person name="Rast P."/>
            <person name="Oberbeckmann S."/>
            <person name="Bunk B."/>
            <person name="Jeske O."/>
            <person name="Meyerdierks A."/>
            <person name="Storesund J.E."/>
            <person name="Kallscheuer N."/>
            <person name="Luecker S."/>
            <person name="Lage O.M."/>
            <person name="Pohl T."/>
            <person name="Merkel B.J."/>
            <person name="Hornburger P."/>
            <person name="Mueller R.-W."/>
            <person name="Bruemmer F."/>
            <person name="Labrenz M."/>
            <person name="Spormann A.M."/>
            <person name="Op den Camp H."/>
            <person name="Overmann J."/>
            <person name="Amann R."/>
            <person name="Jetten M.S.M."/>
            <person name="Mascher T."/>
            <person name="Medema M.H."/>
            <person name="Devos D.P."/>
            <person name="Kaster A.-K."/>
            <person name="Ovreas L."/>
            <person name="Rohde M."/>
            <person name="Galperin M.Y."/>
            <person name="Jogler C."/>
        </authorList>
    </citation>
    <scope>NUCLEOTIDE SEQUENCE [LARGE SCALE GENOMIC DNA]</scope>
    <source>
        <strain evidence="2 3">Mal52</strain>
    </source>
</reference>
<sequence>MAEDTWEIYKDNSGEWRWRRVAPNGNIVGASTQGYVNRSDCEDNARRNGWPG</sequence>
<protein>
    <recommendedName>
        <fullName evidence="1">DUF1508 domain-containing protein</fullName>
    </recommendedName>
</protein>
<evidence type="ECO:0000259" key="1">
    <source>
        <dbReference type="Pfam" id="PF07411"/>
    </source>
</evidence>
<feature type="domain" description="DUF1508" evidence="1">
    <location>
        <begin position="11"/>
        <end position="43"/>
    </location>
</feature>
<dbReference type="Proteomes" id="UP000319383">
    <property type="component" value="Chromosome"/>
</dbReference>
<dbReference type="SUPFAM" id="SSF160113">
    <property type="entry name" value="YegP-like"/>
    <property type="match status" value="1"/>
</dbReference>
<dbReference type="InterPro" id="IPR036913">
    <property type="entry name" value="YegP-like_sf"/>
</dbReference>
<keyword evidence="3" id="KW-1185">Reference proteome</keyword>
<organism evidence="2 3">
    <name type="scientific">Symmachiella dynata</name>
    <dbReference type="NCBI Taxonomy" id="2527995"/>
    <lineage>
        <taxon>Bacteria</taxon>
        <taxon>Pseudomonadati</taxon>
        <taxon>Planctomycetota</taxon>
        <taxon>Planctomycetia</taxon>
        <taxon>Planctomycetales</taxon>
        <taxon>Planctomycetaceae</taxon>
        <taxon>Symmachiella</taxon>
    </lineage>
</organism>
<name>A0A517ZYJ8_9PLAN</name>
<dbReference type="EMBL" id="CP036276">
    <property type="protein sequence ID" value="QDU47559.1"/>
    <property type="molecule type" value="Genomic_DNA"/>
</dbReference>